<keyword evidence="3" id="KW-1185">Reference proteome</keyword>
<feature type="transmembrane region" description="Helical" evidence="1">
    <location>
        <begin position="44"/>
        <end position="62"/>
    </location>
</feature>
<dbReference type="Pfam" id="PF09527">
    <property type="entry name" value="ATPase_gene1"/>
    <property type="match status" value="1"/>
</dbReference>
<feature type="transmembrane region" description="Helical" evidence="1">
    <location>
        <begin position="68"/>
        <end position="88"/>
    </location>
</feature>
<proteinExistence type="predicted"/>
<keyword evidence="1" id="KW-1133">Transmembrane helix</keyword>
<dbReference type="Proteomes" id="UP000722336">
    <property type="component" value="Unassembled WGS sequence"/>
</dbReference>
<keyword evidence="1" id="KW-0472">Membrane</keyword>
<keyword evidence="1" id="KW-0812">Transmembrane</keyword>
<dbReference type="InterPro" id="IPR032820">
    <property type="entry name" value="ATPase_put"/>
</dbReference>
<evidence type="ECO:0000313" key="3">
    <source>
        <dbReference type="Proteomes" id="UP000722336"/>
    </source>
</evidence>
<sequence length="119" mass="12580">MSELTDPRNTESLEARLAAAKARANPEADPRAVVGNAFAQGTRLALELVAGILVGAALGYFLDSWLGSSPFGMIGGFLLGMVAGFVNLMRAVNQERAKVSQAEVAALPRVEDDDEESLF</sequence>
<dbReference type="EMBL" id="JAGSPA010000003">
    <property type="protein sequence ID" value="MBV7257091.1"/>
    <property type="molecule type" value="Genomic_DNA"/>
</dbReference>
<evidence type="ECO:0000313" key="2">
    <source>
        <dbReference type="EMBL" id="MBV7257091.1"/>
    </source>
</evidence>
<accession>A0ABS6SFH7</accession>
<comment type="caution">
    <text evidence="2">The sequence shown here is derived from an EMBL/GenBank/DDBJ whole genome shotgun (WGS) entry which is preliminary data.</text>
</comment>
<evidence type="ECO:0000256" key="1">
    <source>
        <dbReference type="SAM" id="Phobius"/>
    </source>
</evidence>
<organism evidence="2 3">
    <name type="scientific">Pacificimonas pallii</name>
    <dbReference type="NCBI Taxonomy" id="2827236"/>
    <lineage>
        <taxon>Bacteria</taxon>
        <taxon>Pseudomonadati</taxon>
        <taxon>Pseudomonadota</taxon>
        <taxon>Alphaproteobacteria</taxon>
        <taxon>Sphingomonadales</taxon>
        <taxon>Sphingosinicellaceae</taxon>
        <taxon>Pacificimonas</taxon>
    </lineage>
</organism>
<gene>
    <name evidence="2" type="ORF">KCG44_09885</name>
</gene>
<dbReference type="RefSeq" id="WP_218445922.1">
    <property type="nucleotide sequence ID" value="NZ_JAGSPA010000003.1"/>
</dbReference>
<name>A0ABS6SFH7_9SPHN</name>
<reference evidence="2 3" key="1">
    <citation type="submission" date="2021-04" db="EMBL/GenBank/DDBJ databases">
        <authorList>
            <person name="Pira H."/>
            <person name="Risdian C."/>
            <person name="Wink J."/>
        </authorList>
    </citation>
    <scope>NUCLEOTIDE SEQUENCE [LARGE SCALE GENOMIC DNA]</scope>
    <source>
        <strain evidence="2 3">WHA3</strain>
    </source>
</reference>
<protein>
    <submittedName>
        <fullName evidence="2">AtpZ/AtpI family protein</fullName>
    </submittedName>
</protein>